<dbReference type="PANTHER" id="PTHR47893">
    <property type="entry name" value="REGULATORY PROTEIN PCHR"/>
    <property type="match status" value="1"/>
</dbReference>
<keyword evidence="5" id="KW-1185">Reference proteome</keyword>
<dbReference type="Pfam" id="PF12833">
    <property type="entry name" value="HTH_18"/>
    <property type="match status" value="1"/>
</dbReference>
<dbReference type="InterPro" id="IPR009057">
    <property type="entry name" value="Homeodomain-like_sf"/>
</dbReference>
<organism evidence="4 5">
    <name type="scientific">Bordetella hinzii OH87 BAL007II</name>
    <dbReference type="NCBI Taxonomy" id="1331262"/>
    <lineage>
        <taxon>Bacteria</taxon>
        <taxon>Pseudomonadati</taxon>
        <taxon>Pseudomonadota</taxon>
        <taxon>Betaproteobacteria</taxon>
        <taxon>Burkholderiales</taxon>
        <taxon>Alcaligenaceae</taxon>
        <taxon>Bordetella</taxon>
    </lineage>
</organism>
<feature type="domain" description="HTH araC/xylS-type" evidence="3">
    <location>
        <begin position="223"/>
        <end position="318"/>
    </location>
</feature>
<dbReference type="Proteomes" id="UP000025748">
    <property type="component" value="Unassembled WGS sequence"/>
</dbReference>
<evidence type="ECO:0000256" key="1">
    <source>
        <dbReference type="ARBA" id="ARBA00023015"/>
    </source>
</evidence>
<proteinExistence type="predicted"/>
<dbReference type="SMART" id="SM00342">
    <property type="entry name" value="HTH_ARAC"/>
    <property type="match status" value="1"/>
</dbReference>
<dbReference type="PANTHER" id="PTHR47893:SF1">
    <property type="entry name" value="REGULATORY PROTEIN PCHR"/>
    <property type="match status" value="1"/>
</dbReference>
<evidence type="ECO:0000256" key="2">
    <source>
        <dbReference type="ARBA" id="ARBA00023163"/>
    </source>
</evidence>
<dbReference type="GO" id="GO:0003677">
    <property type="term" value="F:DNA binding"/>
    <property type="evidence" value="ECO:0007669"/>
    <property type="project" value="UniProtKB-KW"/>
</dbReference>
<dbReference type="PROSITE" id="PS01124">
    <property type="entry name" value="HTH_ARAC_FAMILY_2"/>
    <property type="match status" value="1"/>
</dbReference>
<dbReference type="GeneID" id="92997162"/>
<dbReference type="Gene3D" id="1.10.10.60">
    <property type="entry name" value="Homeodomain-like"/>
    <property type="match status" value="1"/>
</dbReference>
<keyword evidence="4" id="KW-0238">DNA-binding</keyword>
<dbReference type="RefSeq" id="WP_032954877.1">
    <property type="nucleotide sequence ID" value="NZ_JHEM01000002.1"/>
</dbReference>
<reference evidence="4 5" key="1">
    <citation type="submission" date="2014-03" db="EMBL/GenBank/DDBJ databases">
        <title>Genome sequence of Bordetella hinzii.</title>
        <authorList>
            <person name="Register K."/>
            <person name="Harvill E."/>
            <person name="Goodfield L.L."/>
            <person name="Ivanov Y.V."/>
            <person name="Meyer J.A."/>
            <person name="Muse S.J."/>
            <person name="Jacobs N."/>
            <person name="Bendor L."/>
            <person name="Smallridge W.E."/>
            <person name="Brinkac L.M."/>
            <person name="Sanka R."/>
            <person name="Kim M."/>
            <person name="Losada L."/>
        </authorList>
    </citation>
    <scope>NUCLEOTIDE SEQUENCE [LARGE SCALE GENOMIC DNA]</scope>
    <source>
        <strain evidence="4 5">OH87 BAL007II</strain>
    </source>
</reference>
<sequence>MTTPSPTARFTVADFDRMGGPAGFRYRLPALGACGTEDLCIAEGRVEEHEIRPGVSLVTSDVRVHHHYESTSMTAPRFCAIVMVQGEARTRLDRRPEARLAAHGGVSAVHGDTVAMTGIHPAGQRIRSVNLSLSRPEAVGDEQLSERLWKAMRAPDPRLRGWAVPEHLLRAVEHLLDCGWDHPLRNMLREGVGMQLLAHALASLDPAPAPRPSLTQRDRQLLERVRERLHACPGEDHTLESLARLACMSPSTLRVKFQAMYQQSVFSWLRERRLEVAREHLARGWSVQQTAHFVGYRHATNFATAFRERYGIAPSELA</sequence>
<evidence type="ECO:0000313" key="5">
    <source>
        <dbReference type="Proteomes" id="UP000025748"/>
    </source>
</evidence>
<dbReference type="InterPro" id="IPR053142">
    <property type="entry name" value="PchR_regulatory_protein"/>
</dbReference>
<keyword evidence="1" id="KW-0805">Transcription regulation</keyword>
<keyword evidence="2" id="KW-0804">Transcription</keyword>
<comment type="caution">
    <text evidence="4">The sequence shown here is derived from an EMBL/GenBank/DDBJ whole genome shotgun (WGS) entry which is preliminary data.</text>
</comment>
<dbReference type="SUPFAM" id="SSF46689">
    <property type="entry name" value="Homeodomain-like"/>
    <property type="match status" value="2"/>
</dbReference>
<gene>
    <name evidence="4" type="ORF">L544_3145</name>
</gene>
<dbReference type="InterPro" id="IPR018060">
    <property type="entry name" value="HTH_AraC"/>
</dbReference>
<protein>
    <submittedName>
        <fullName evidence="4">DNA-binding helix-turn-helix protein</fullName>
    </submittedName>
</protein>
<accession>A0ABR4R723</accession>
<evidence type="ECO:0000259" key="3">
    <source>
        <dbReference type="PROSITE" id="PS01124"/>
    </source>
</evidence>
<dbReference type="EMBL" id="JHEM01000002">
    <property type="protein sequence ID" value="KCB26167.1"/>
    <property type="molecule type" value="Genomic_DNA"/>
</dbReference>
<name>A0ABR4R723_9BORD</name>
<evidence type="ECO:0000313" key="4">
    <source>
        <dbReference type="EMBL" id="KCB26167.1"/>
    </source>
</evidence>